<dbReference type="Pfam" id="PF03496">
    <property type="entry name" value="ADPrib_exo_Tox"/>
    <property type="match status" value="1"/>
</dbReference>
<dbReference type="InterPro" id="IPR019734">
    <property type="entry name" value="TPR_rpt"/>
</dbReference>
<gene>
    <name evidence="2" type="ORF">MBJ925_LOCUS11984</name>
    <name evidence="3" type="ORF">SMN809_LOCUS12206</name>
</gene>
<evidence type="ECO:0000313" key="3">
    <source>
        <dbReference type="EMBL" id="CAF4006079.1"/>
    </source>
</evidence>
<evidence type="ECO:0000313" key="2">
    <source>
        <dbReference type="EMBL" id="CAF2045103.1"/>
    </source>
</evidence>
<proteinExistence type="predicted"/>
<name>A0A816P7V2_9BILA</name>
<dbReference type="InterPro" id="IPR003540">
    <property type="entry name" value="ADP-ribosyltransferase"/>
</dbReference>
<dbReference type="SUPFAM" id="SSF48452">
    <property type="entry name" value="TPR-like"/>
    <property type="match status" value="1"/>
</dbReference>
<dbReference type="InterPro" id="IPR011990">
    <property type="entry name" value="TPR-like_helical_dom_sf"/>
</dbReference>
<dbReference type="Proteomes" id="UP000663824">
    <property type="component" value="Unassembled WGS sequence"/>
</dbReference>
<dbReference type="Gene3D" id="1.25.40.10">
    <property type="entry name" value="Tetratricopeptide repeat domain"/>
    <property type="match status" value="1"/>
</dbReference>
<accession>A0A816P7V2</accession>
<dbReference type="AlphaFoldDB" id="A0A816P7V2"/>
<evidence type="ECO:0000259" key="1">
    <source>
        <dbReference type="Pfam" id="PF03496"/>
    </source>
</evidence>
<organism evidence="2 4">
    <name type="scientific">Rotaria magnacalcarata</name>
    <dbReference type="NCBI Taxonomy" id="392030"/>
    <lineage>
        <taxon>Eukaryota</taxon>
        <taxon>Metazoa</taxon>
        <taxon>Spiralia</taxon>
        <taxon>Gnathifera</taxon>
        <taxon>Rotifera</taxon>
        <taxon>Eurotatoria</taxon>
        <taxon>Bdelloidea</taxon>
        <taxon>Philodinida</taxon>
        <taxon>Philodinidae</taxon>
        <taxon>Rotaria</taxon>
    </lineage>
</organism>
<dbReference type="Gene3D" id="3.90.176.10">
    <property type="entry name" value="Toxin ADP-ribosyltransferase, Chain A, domain 1"/>
    <property type="match status" value="1"/>
</dbReference>
<evidence type="ECO:0000313" key="4">
    <source>
        <dbReference type="Proteomes" id="UP000663824"/>
    </source>
</evidence>
<dbReference type="PROSITE" id="PS51996">
    <property type="entry name" value="TR_MART"/>
    <property type="match status" value="1"/>
</dbReference>
<feature type="domain" description="ADP ribosyltransferase" evidence="1">
    <location>
        <begin position="232"/>
        <end position="370"/>
    </location>
</feature>
<dbReference type="EMBL" id="CAJNRE010005437">
    <property type="protein sequence ID" value="CAF2045103.1"/>
    <property type="molecule type" value="Genomic_DNA"/>
</dbReference>
<sequence>MATNIPLREIYFPRSDDNHLEKFSLVWLGANADVQKNQEMKRKLRTTINHCKEFDDADECKNYIEQTSKDDRLVLLISNQLARQIVPSIHQLRQVLGIYINSEDKNNDEKWSREFPKLKGVNVEFNELISQINEDHSNQKKMEEPLWINMFTTIDDAGKSTTGINGQFVFSQLLIDCLLRLKYNEMDKNELISCFEKECKGNQLELDRLHKFQKEYSRDKVLWWYTCDSFFYKTLNAALRKQNIHMMFLYRSFIIDMYHQLEHYQSKSPVRVYRYQLMSIDELSSLQKSIGQFVSVNSFLSTTNQREIAEFYMGDRTQQVDLERVLFEIIADPKVVMTKPFADISTLSHFADESEVLFMLGSIFRINSIIRDDEQVWVIEMSLCGDDEHSLKHVLGDMKQKIGAGETTLCTLGKVLWTMGKFDLAKKYYTRCVKELSHNDPLLLIAYDDLANIATQQNQYEESIQWSQNLAELKERMLSNDVVKTRETIISIHFGGLKATLTIFSLNGYVLNKLLDF</sequence>
<dbReference type="GO" id="GO:0005576">
    <property type="term" value="C:extracellular region"/>
    <property type="evidence" value="ECO:0007669"/>
    <property type="project" value="InterPro"/>
</dbReference>
<dbReference type="Proteomes" id="UP000676336">
    <property type="component" value="Unassembled WGS sequence"/>
</dbReference>
<protein>
    <recommendedName>
        <fullName evidence="1">ADP ribosyltransferase domain-containing protein</fullName>
    </recommendedName>
</protein>
<dbReference type="Pfam" id="PF13181">
    <property type="entry name" value="TPR_8"/>
    <property type="match status" value="1"/>
</dbReference>
<dbReference type="SUPFAM" id="SSF56399">
    <property type="entry name" value="ADP-ribosylation"/>
    <property type="match status" value="1"/>
</dbReference>
<reference evidence="2" key="1">
    <citation type="submission" date="2021-02" db="EMBL/GenBank/DDBJ databases">
        <authorList>
            <person name="Nowell W R."/>
        </authorList>
    </citation>
    <scope>NUCLEOTIDE SEQUENCE</scope>
</reference>
<comment type="caution">
    <text evidence="2">The sequence shown here is derived from an EMBL/GenBank/DDBJ whole genome shotgun (WGS) entry which is preliminary data.</text>
</comment>
<dbReference type="EMBL" id="CAJOBI010004577">
    <property type="protein sequence ID" value="CAF4006079.1"/>
    <property type="molecule type" value="Genomic_DNA"/>
</dbReference>